<dbReference type="PANTHER" id="PTHR39181:SF1">
    <property type="entry name" value="TYROSINE-PROTEIN PHOSPHATASE YWQE"/>
    <property type="match status" value="1"/>
</dbReference>
<gene>
    <name evidence="6" type="ORF">OCV57_02280</name>
</gene>
<dbReference type="GO" id="GO:0004725">
    <property type="term" value="F:protein tyrosine phosphatase activity"/>
    <property type="evidence" value="ECO:0007669"/>
    <property type="project" value="UniProtKB-EC"/>
</dbReference>
<dbReference type="Gene3D" id="3.20.20.140">
    <property type="entry name" value="Metal-dependent hydrolases"/>
    <property type="match status" value="1"/>
</dbReference>
<dbReference type="EC" id="3.1.3.48" evidence="2"/>
<dbReference type="Proteomes" id="UP001208131">
    <property type="component" value="Unassembled WGS sequence"/>
</dbReference>
<comment type="similarity">
    <text evidence="1">Belongs to the metallo-dependent hydrolases superfamily. CpsB/CapC family.</text>
</comment>
<comment type="caution">
    <text evidence="6">The sequence shown here is derived from an EMBL/GenBank/DDBJ whole genome shotgun (WGS) entry which is preliminary data.</text>
</comment>
<evidence type="ECO:0000256" key="5">
    <source>
        <dbReference type="ARBA" id="ARBA00051722"/>
    </source>
</evidence>
<keyword evidence="3" id="KW-0378">Hydrolase</keyword>
<evidence type="ECO:0000256" key="1">
    <source>
        <dbReference type="ARBA" id="ARBA00005750"/>
    </source>
</evidence>
<evidence type="ECO:0000313" key="6">
    <source>
        <dbReference type="EMBL" id="MCU6704755.1"/>
    </source>
</evidence>
<dbReference type="SUPFAM" id="SSF89550">
    <property type="entry name" value="PHP domain-like"/>
    <property type="match status" value="1"/>
</dbReference>
<evidence type="ECO:0000313" key="7">
    <source>
        <dbReference type="Proteomes" id="UP001208131"/>
    </source>
</evidence>
<dbReference type="PANTHER" id="PTHR39181">
    <property type="entry name" value="TYROSINE-PROTEIN PHOSPHATASE YWQE"/>
    <property type="match status" value="1"/>
</dbReference>
<dbReference type="InterPro" id="IPR016667">
    <property type="entry name" value="Caps_polysacc_synth_CpsB/CapC"/>
</dbReference>
<keyword evidence="7" id="KW-1185">Reference proteome</keyword>
<proteinExistence type="inferred from homology"/>
<evidence type="ECO:0000256" key="3">
    <source>
        <dbReference type="ARBA" id="ARBA00022801"/>
    </source>
</evidence>
<evidence type="ECO:0000256" key="2">
    <source>
        <dbReference type="ARBA" id="ARBA00013064"/>
    </source>
</evidence>
<protein>
    <recommendedName>
        <fullName evidence="2">protein-tyrosine-phosphatase</fullName>
        <ecNumber evidence="2">3.1.3.48</ecNumber>
    </recommendedName>
</protein>
<dbReference type="RefSeq" id="WP_117923736.1">
    <property type="nucleotide sequence ID" value="NZ_JAOQJZ010000002.1"/>
</dbReference>
<dbReference type="Pfam" id="PF19567">
    <property type="entry name" value="CpsB_CapC"/>
    <property type="match status" value="1"/>
</dbReference>
<dbReference type="InterPro" id="IPR016195">
    <property type="entry name" value="Pol/histidinol_Pase-like"/>
</dbReference>
<dbReference type="AlphaFoldDB" id="A0AAE3IF80"/>
<dbReference type="GO" id="GO:0030145">
    <property type="term" value="F:manganese ion binding"/>
    <property type="evidence" value="ECO:0007669"/>
    <property type="project" value="InterPro"/>
</dbReference>
<evidence type="ECO:0000256" key="4">
    <source>
        <dbReference type="ARBA" id="ARBA00022912"/>
    </source>
</evidence>
<reference evidence="6 7" key="1">
    <citation type="journal article" date="2021" name="ISME Commun">
        <title>Automated analysis of genomic sequences facilitates high-throughput and comprehensive description of bacteria.</title>
        <authorList>
            <person name="Hitch T.C.A."/>
        </authorList>
    </citation>
    <scope>NUCLEOTIDE SEQUENCE [LARGE SCALE GENOMIC DNA]</scope>
    <source>
        <strain evidence="6 7">Sanger_31</strain>
    </source>
</reference>
<accession>A0AAE3IF80</accession>
<name>A0AAE3IF80_9FIRM</name>
<organism evidence="6 7">
    <name type="scientific">Hominimerdicola aceti</name>
    <dbReference type="NCBI Taxonomy" id="2981726"/>
    <lineage>
        <taxon>Bacteria</taxon>
        <taxon>Bacillati</taxon>
        <taxon>Bacillota</taxon>
        <taxon>Clostridia</taxon>
        <taxon>Eubacteriales</taxon>
        <taxon>Oscillospiraceae</taxon>
        <taxon>Hominimerdicola</taxon>
    </lineage>
</organism>
<keyword evidence="4" id="KW-0904">Protein phosphatase</keyword>
<comment type="catalytic activity">
    <reaction evidence="5">
        <text>O-phospho-L-tyrosyl-[protein] + H2O = L-tyrosyl-[protein] + phosphate</text>
        <dbReference type="Rhea" id="RHEA:10684"/>
        <dbReference type="Rhea" id="RHEA-COMP:10136"/>
        <dbReference type="Rhea" id="RHEA-COMP:20101"/>
        <dbReference type="ChEBI" id="CHEBI:15377"/>
        <dbReference type="ChEBI" id="CHEBI:43474"/>
        <dbReference type="ChEBI" id="CHEBI:46858"/>
        <dbReference type="ChEBI" id="CHEBI:61978"/>
        <dbReference type="EC" id="3.1.3.48"/>
    </reaction>
</comment>
<sequence length="234" mass="26571">MTTDYHSHILPNIDDGSDSIKTSLKMIKMMKQQGIGIIVATPHFYMHREASLDSYLVKRQNAYEKLMASDPAVKDIHIGAEVAIEKGISVLGELEKLCISGTRLILLEPPFTQYNSWIVEEIDEIANSRRLIPIIAHVHRYMGVYSKSDLKSLMSVDAVFQINAEAFEHFSTRRFVNKLISSGRDFVFGSDAHNLDDRKPNFDLIAKRSGSENIRRSDKVLMSAMADEERMFAF</sequence>
<dbReference type="EMBL" id="JAOQJZ010000002">
    <property type="protein sequence ID" value="MCU6704755.1"/>
    <property type="molecule type" value="Genomic_DNA"/>
</dbReference>